<protein>
    <recommendedName>
        <fullName evidence="3">Peptidase A2 domain-containing protein</fullName>
    </recommendedName>
</protein>
<gene>
    <name evidence="2" type="ORF">AMON00008_LOCUS6628</name>
</gene>
<organism evidence="2">
    <name type="scientific">Alexandrium monilatum</name>
    <dbReference type="NCBI Taxonomy" id="311494"/>
    <lineage>
        <taxon>Eukaryota</taxon>
        <taxon>Sar</taxon>
        <taxon>Alveolata</taxon>
        <taxon>Dinophyceae</taxon>
        <taxon>Gonyaulacales</taxon>
        <taxon>Pyrocystaceae</taxon>
        <taxon>Alexandrium</taxon>
    </lineage>
</organism>
<evidence type="ECO:0000313" key="2">
    <source>
        <dbReference type="EMBL" id="CAE4567009.1"/>
    </source>
</evidence>
<dbReference type="Gene3D" id="2.40.70.10">
    <property type="entry name" value="Acid Proteases"/>
    <property type="match status" value="1"/>
</dbReference>
<feature type="compositionally biased region" description="Low complexity" evidence="1">
    <location>
        <begin position="146"/>
        <end position="162"/>
    </location>
</feature>
<evidence type="ECO:0008006" key="3">
    <source>
        <dbReference type="Google" id="ProtNLM"/>
    </source>
</evidence>
<feature type="region of interest" description="Disordered" evidence="1">
    <location>
        <begin position="130"/>
        <end position="185"/>
    </location>
</feature>
<evidence type="ECO:0000256" key="1">
    <source>
        <dbReference type="SAM" id="MobiDB-lite"/>
    </source>
</evidence>
<proteinExistence type="predicted"/>
<accession>A0A7S4PZC8</accession>
<dbReference type="AlphaFoldDB" id="A0A7S4PZC8"/>
<dbReference type="SUPFAM" id="SSF50630">
    <property type="entry name" value="Acid proteases"/>
    <property type="match status" value="1"/>
</dbReference>
<name>A0A7S4PZC8_9DINO</name>
<dbReference type="EMBL" id="HBNR01010144">
    <property type="protein sequence ID" value="CAE4567009.1"/>
    <property type="molecule type" value="Transcribed_RNA"/>
</dbReference>
<reference evidence="2" key="1">
    <citation type="submission" date="2021-01" db="EMBL/GenBank/DDBJ databases">
        <authorList>
            <person name="Corre E."/>
            <person name="Pelletier E."/>
            <person name="Niang G."/>
            <person name="Scheremetjew M."/>
            <person name="Finn R."/>
            <person name="Kale V."/>
            <person name="Holt S."/>
            <person name="Cochrane G."/>
            <person name="Meng A."/>
            <person name="Brown T."/>
            <person name="Cohen L."/>
        </authorList>
    </citation>
    <scope>NUCLEOTIDE SEQUENCE</scope>
    <source>
        <strain evidence="2">CCMP3105</strain>
    </source>
</reference>
<sequence length="185" mass="19049">MGSGIGHMLAGETELERERRVYRKFANAKPGSLPHLLLKLAGCMGCMLPMAPPGGELPFVACRLGGHEAEMLVDTGAKRSVISSSLARELGLSRHTLVGPDPAVHRDPQLRLESLRSRLARVPALGPDGPGHLCWSRPGGDGRAGASGASLPGAGVPQHRFLGAGGRGGHAGAGFGSPAPTPLPR</sequence>
<dbReference type="Pfam" id="PF13975">
    <property type="entry name" value="gag-asp_proteas"/>
    <property type="match status" value="1"/>
</dbReference>
<dbReference type="InterPro" id="IPR021109">
    <property type="entry name" value="Peptidase_aspartic_dom_sf"/>
</dbReference>
<feature type="compositionally biased region" description="Gly residues" evidence="1">
    <location>
        <begin position="163"/>
        <end position="175"/>
    </location>
</feature>